<organism evidence="6 7">
    <name type="scientific">Cerasibacillus quisquiliarum</name>
    <dbReference type="NCBI Taxonomy" id="227865"/>
    <lineage>
        <taxon>Bacteria</taxon>
        <taxon>Bacillati</taxon>
        <taxon>Bacillota</taxon>
        <taxon>Bacilli</taxon>
        <taxon>Bacillales</taxon>
        <taxon>Bacillaceae</taxon>
        <taxon>Cerasibacillus</taxon>
    </lineage>
</organism>
<gene>
    <name evidence="6" type="primary">yqfA</name>
    <name evidence="5" type="synonym">floA</name>
    <name evidence="6" type="ORF">CQU01_13000</name>
</gene>
<comment type="similarity">
    <text evidence="5">Belongs to the flotillin-like FloA family.</text>
</comment>
<dbReference type="OrthoDB" id="9808365at2"/>
<reference evidence="6 7" key="1">
    <citation type="submission" date="2019-07" db="EMBL/GenBank/DDBJ databases">
        <title>Whole genome shotgun sequence of Cerasibacillus quisquiliarum NBRC 102429.</title>
        <authorList>
            <person name="Hosoyama A."/>
            <person name="Uohara A."/>
            <person name="Ohji S."/>
            <person name="Ichikawa N."/>
        </authorList>
    </citation>
    <scope>NUCLEOTIDE SEQUENCE [LARGE SCALE GENOMIC DNA]</scope>
    <source>
        <strain evidence="6 7">NBRC 102429</strain>
    </source>
</reference>
<evidence type="ECO:0000256" key="5">
    <source>
        <dbReference type="HAMAP-Rule" id="MF_01562"/>
    </source>
</evidence>
<protein>
    <recommendedName>
        <fullName evidence="5">Flotillin-like protein FloA</fullName>
    </recommendedName>
</protein>
<keyword evidence="4 5" id="KW-0472">Membrane</keyword>
<dbReference type="AlphaFoldDB" id="A0A511V145"/>
<dbReference type="EMBL" id="BJXW01000012">
    <property type="protein sequence ID" value="GEN31062.1"/>
    <property type="molecule type" value="Genomic_DNA"/>
</dbReference>
<keyword evidence="2 5" id="KW-0812">Transmembrane</keyword>
<name>A0A511V145_9BACI</name>
<dbReference type="Pfam" id="PF12127">
    <property type="entry name" value="FloA"/>
    <property type="match status" value="1"/>
</dbReference>
<evidence type="ECO:0000256" key="2">
    <source>
        <dbReference type="ARBA" id="ARBA00022692"/>
    </source>
</evidence>
<keyword evidence="3 5" id="KW-1133">Transmembrane helix</keyword>
<accession>A0A511V145</accession>
<comment type="function">
    <text evidence="5">Found in functional membrane microdomains (FMM) that may be equivalent to eukaryotic membrane rafts FMMs are highly dynamic and increase in number as cells age. Flotillins are thought to be important factors in membrane fluidity.</text>
</comment>
<keyword evidence="1 5" id="KW-1003">Cell membrane</keyword>
<dbReference type="GO" id="GO:0045121">
    <property type="term" value="C:membrane raft"/>
    <property type="evidence" value="ECO:0007669"/>
    <property type="project" value="UniProtKB-SubCell"/>
</dbReference>
<sequence>MGLGVLELTPIILIVVALIVLAILFTFIPVTLWISALAAGVRVGIFTLVGMRLRRVIPSRVINPLIKAHKAGLKVTTNQLESHYLAGGHVDRVVNALIAAHRANIELTFERAAAIDLAGRNVLEAVQMSVNPKVIETPFIAGIAMDGIEVKALARITVRANIDRLVGGAGEDTVIARVGEGVVSTIGSSDSHKQVLENPDSISHTVLAKGLDAGTAFEILSIDIADVDIGKNIGAILQTDQAEADKNIAQAKAEERRAMAVAREQEMVARVQEMRAHVVEAEAEVPKALAEALRSGKMGVMDYMNYKNINADTGMRDAIGKLSKDNKDETDDKKPKK</sequence>
<comment type="subcellular location">
    <subcellularLocation>
        <location evidence="5">Cell membrane</location>
        <topology evidence="5">Single-pass membrane protein</topology>
    </subcellularLocation>
    <subcellularLocation>
        <location evidence="5">Membrane raft</location>
        <topology evidence="5">Single-pass membrane protein</topology>
    </subcellularLocation>
</comment>
<proteinExistence type="inferred from homology"/>
<dbReference type="Proteomes" id="UP000321491">
    <property type="component" value="Unassembled WGS sequence"/>
</dbReference>
<evidence type="ECO:0000256" key="1">
    <source>
        <dbReference type="ARBA" id="ARBA00022475"/>
    </source>
</evidence>
<dbReference type="HAMAP" id="MF_01562">
    <property type="entry name" value="FloA"/>
    <property type="match status" value="1"/>
</dbReference>
<evidence type="ECO:0000313" key="6">
    <source>
        <dbReference type="EMBL" id="GEN31062.1"/>
    </source>
</evidence>
<evidence type="ECO:0000256" key="4">
    <source>
        <dbReference type="ARBA" id="ARBA00023136"/>
    </source>
</evidence>
<dbReference type="NCBIfam" id="NF010186">
    <property type="entry name" value="PRK13665.1"/>
    <property type="match status" value="1"/>
</dbReference>
<dbReference type="InterPro" id="IPR022853">
    <property type="entry name" value="FloA"/>
</dbReference>
<evidence type="ECO:0000256" key="3">
    <source>
        <dbReference type="ARBA" id="ARBA00022989"/>
    </source>
</evidence>
<dbReference type="RefSeq" id="WP_146936914.1">
    <property type="nucleotide sequence ID" value="NZ_BJXW01000012.1"/>
</dbReference>
<evidence type="ECO:0000313" key="7">
    <source>
        <dbReference type="Proteomes" id="UP000321491"/>
    </source>
</evidence>
<comment type="subunit">
    <text evidence="5">Homooligomerizes.</text>
</comment>
<comment type="caution">
    <text evidence="5">Lacks conserved residue(s) required for the propagation of feature annotation.</text>
</comment>
<keyword evidence="7" id="KW-1185">Reference proteome</keyword>
<feature type="transmembrane region" description="Helical" evidence="5">
    <location>
        <begin position="12"/>
        <end position="45"/>
    </location>
</feature>
<comment type="caution">
    <text evidence="6">The sequence shown here is derived from an EMBL/GenBank/DDBJ whole genome shotgun (WGS) entry which is preliminary data.</text>
</comment>
<dbReference type="GO" id="GO:0005886">
    <property type="term" value="C:plasma membrane"/>
    <property type="evidence" value="ECO:0007669"/>
    <property type="project" value="UniProtKB-SubCell"/>
</dbReference>